<feature type="region of interest" description="Disordered" evidence="2">
    <location>
        <begin position="448"/>
        <end position="521"/>
    </location>
</feature>
<evidence type="ECO:0000256" key="1">
    <source>
        <dbReference type="ARBA" id="ARBA00022581"/>
    </source>
</evidence>
<reference evidence="3 4" key="1">
    <citation type="journal article" date="2021" name="MBio">
        <title>A New Model Trypanosomatid, Novymonas esmeraldas: Genomic Perception of Its 'Candidatus Pandoraea novymonadis' Endosymbiont.</title>
        <authorList>
            <person name="Zakharova A."/>
            <person name="Saura A."/>
            <person name="Butenko A."/>
            <person name="Podesvova L."/>
            <person name="Warmusova S."/>
            <person name="Kostygov A.Y."/>
            <person name="Nenarokova A."/>
            <person name="Lukes J."/>
            <person name="Opperdoes F.R."/>
            <person name="Yurchenko V."/>
        </authorList>
    </citation>
    <scope>NUCLEOTIDE SEQUENCE [LARGE SCALE GENOMIC DNA]</scope>
    <source>
        <strain evidence="3 4">E262AT.01</strain>
    </source>
</reference>
<keyword evidence="1" id="KW-0945">Host-virus interaction</keyword>
<feature type="compositionally biased region" description="Low complexity" evidence="2">
    <location>
        <begin position="936"/>
        <end position="946"/>
    </location>
</feature>
<protein>
    <submittedName>
        <fullName evidence="3">Uncharacterized protein</fullName>
    </submittedName>
</protein>
<feature type="region of interest" description="Disordered" evidence="2">
    <location>
        <begin position="364"/>
        <end position="389"/>
    </location>
</feature>
<feature type="region of interest" description="Disordered" evidence="2">
    <location>
        <begin position="283"/>
        <end position="305"/>
    </location>
</feature>
<evidence type="ECO:0000313" key="3">
    <source>
        <dbReference type="EMBL" id="KAK7201375.1"/>
    </source>
</evidence>
<dbReference type="AlphaFoldDB" id="A0AAW0F5C8"/>
<gene>
    <name evidence="3" type="ORF">NESM_000199900</name>
</gene>
<keyword evidence="4" id="KW-1185">Reference proteome</keyword>
<feature type="compositionally biased region" description="Low complexity" evidence="2">
    <location>
        <begin position="14"/>
        <end position="27"/>
    </location>
</feature>
<feature type="region of interest" description="Disordered" evidence="2">
    <location>
        <begin position="85"/>
        <end position="146"/>
    </location>
</feature>
<dbReference type="EMBL" id="JAECZO010000014">
    <property type="protein sequence ID" value="KAK7201375.1"/>
    <property type="molecule type" value="Genomic_DNA"/>
</dbReference>
<feature type="compositionally biased region" description="Basic and acidic residues" evidence="2">
    <location>
        <begin position="124"/>
        <end position="139"/>
    </location>
</feature>
<dbReference type="PANTHER" id="PTHR13037">
    <property type="entry name" value="FORMIN"/>
    <property type="match status" value="1"/>
</dbReference>
<name>A0AAW0F5C8_9TRYP</name>
<feature type="compositionally biased region" description="Low complexity" evidence="2">
    <location>
        <begin position="237"/>
        <end position="249"/>
    </location>
</feature>
<dbReference type="PANTHER" id="PTHR13037:SF24">
    <property type="entry name" value="POLYCOMB PROTEIN PCL-RELATED"/>
    <property type="match status" value="1"/>
</dbReference>
<feature type="compositionally biased region" description="Pro residues" evidence="2">
    <location>
        <begin position="748"/>
        <end position="759"/>
    </location>
</feature>
<sequence length="994" mass="103988">MSSRRDDPPPVMGTSTSATRHAATAVAGDPAALTQPAAFPRVVSYTRTTAFLLHNDPTSAPLVCGGPASLPDHFARLADRTNTSATATGAGGARRSCVASPPHWRSPPGAAWRSAPPPSHLHGAHHEHVRDSHEEENRFRGPAVPRDTPLGLLAEWARAAPPPARYLHGLSSTAPPGAHLRGGVATAVAAATAPVRERRMPAAVGESAGVVSSCAHLPPTPASLSVSSRLRDGASAASAASLHNSTSTAGVRGEWHGSGHHPRTTTDSVGVLHASWQSAGMPWTGSEASGAAPTRTAVGVGRSHTPSSLLRCQLGRAEQATQTWRAGSDVALSDVRQRADSAGRESAHRRRSVCVAQCASPSSHARLSAAPRDASPSVPNGAVLTWDSPRGRSHLEASAHRRVRAMTLSADDFLVHHRSLVSPSSAAHKSDDGNSDGAAARAVCCPGSTTARSQEGWPPASTCSSASHGLRRASAASTSGVVSPPSSRQTSPSAASARLRHESVAQGRHDSLPSSAVHPQRLDPHRAGLLLREEAAAREWLELDASVQLHRVACAERAACEQMDWMRCQASSLPPSLPQRGPLLSSSVPPPSRSRSATPASGQDDIGAAEPPQRRRLFFSPSPARSPHHANSADAAAVDVPEGGAELRWEGRDCTGADWSKRACGGGGGGVAEVGPRVPEDAPCAVFTNALRTRLERLSEEEEDLRFLLSGECPPPHVFQRWADRYLEERRLSPTSPPVTTMESHGGSPPPPPPPPPPRRSQDTARHSSSRSFSPSVAPPPACHAAHPDTVAATVSGVPGPRRDGAASRTLPRTSAQTRSVSEPVERVDEALLWHDGASASRQRQWSERHRERALEDLLGDDAASARLHDRASAEATLSQSRLSGGVGDFNATGRFAPVPSIFPLEGGTARCTSPPASRVSSSSAARQRHADDTPPHAVVVSSSSPHAAVASAPHAVACPTEETYLAPLGSERDAWQALMDDFIDGLLLLMAAA</sequence>
<feature type="compositionally biased region" description="Low complexity" evidence="2">
    <location>
        <begin position="85"/>
        <end position="96"/>
    </location>
</feature>
<feature type="region of interest" description="Disordered" evidence="2">
    <location>
        <begin position="913"/>
        <end position="946"/>
    </location>
</feature>
<feature type="region of interest" description="Disordered" evidence="2">
    <location>
        <begin position="573"/>
        <end position="640"/>
    </location>
</feature>
<comment type="caution">
    <text evidence="3">The sequence shown here is derived from an EMBL/GenBank/DDBJ whole genome shotgun (WGS) entry which is preliminary data.</text>
</comment>
<feature type="compositionally biased region" description="Polar residues" evidence="2">
    <location>
        <begin position="475"/>
        <end position="494"/>
    </location>
</feature>
<dbReference type="Proteomes" id="UP001430356">
    <property type="component" value="Unassembled WGS sequence"/>
</dbReference>
<feature type="compositionally biased region" description="Low complexity" evidence="2">
    <location>
        <begin position="582"/>
        <end position="601"/>
    </location>
</feature>
<evidence type="ECO:0000313" key="4">
    <source>
        <dbReference type="Proteomes" id="UP001430356"/>
    </source>
</evidence>
<feature type="compositionally biased region" description="Low complexity" evidence="2">
    <location>
        <begin position="914"/>
        <end position="926"/>
    </location>
</feature>
<feature type="region of interest" description="Disordered" evidence="2">
    <location>
        <begin position="733"/>
        <end position="825"/>
    </location>
</feature>
<feature type="compositionally biased region" description="Polar residues" evidence="2">
    <location>
        <begin position="811"/>
        <end position="821"/>
    </location>
</feature>
<evidence type="ECO:0000256" key="2">
    <source>
        <dbReference type="SAM" id="MobiDB-lite"/>
    </source>
</evidence>
<accession>A0AAW0F5C8</accession>
<feature type="region of interest" description="Disordered" evidence="2">
    <location>
        <begin position="237"/>
        <end position="267"/>
    </location>
</feature>
<proteinExistence type="predicted"/>
<feature type="region of interest" description="Disordered" evidence="2">
    <location>
        <begin position="1"/>
        <end position="29"/>
    </location>
</feature>
<feature type="compositionally biased region" description="Basic and acidic residues" evidence="2">
    <location>
        <begin position="499"/>
        <end position="511"/>
    </location>
</feature>
<organism evidence="3 4">
    <name type="scientific">Novymonas esmeraldas</name>
    <dbReference type="NCBI Taxonomy" id="1808958"/>
    <lineage>
        <taxon>Eukaryota</taxon>
        <taxon>Discoba</taxon>
        <taxon>Euglenozoa</taxon>
        <taxon>Kinetoplastea</taxon>
        <taxon>Metakinetoplastina</taxon>
        <taxon>Trypanosomatida</taxon>
        <taxon>Trypanosomatidae</taxon>
        <taxon>Novymonas</taxon>
    </lineage>
</organism>